<comment type="caution">
    <text evidence="2">The sequence shown here is derived from an EMBL/GenBank/DDBJ whole genome shotgun (WGS) entry which is preliminary data.</text>
</comment>
<protein>
    <submittedName>
        <fullName evidence="2">Uncharacterized protein</fullName>
    </submittedName>
</protein>
<dbReference type="EMBL" id="JANAWD010000067">
    <property type="protein sequence ID" value="KAJ3488439.1"/>
    <property type="molecule type" value="Genomic_DNA"/>
</dbReference>
<proteinExistence type="predicted"/>
<feature type="compositionally biased region" description="Basic residues" evidence="1">
    <location>
        <begin position="190"/>
        <end position="201"/>
    </location>
</feature>
<organism evidence="2 3">
    <name type="scientific">Meripilus lineatus</name>
    <dbReference type="NCBI Taxonomy" id="2056292"/>
    <lineage>
        <taxon>Eukaryota</taxon>
        <taxon>Fungi</taxon>
        <taxon>Dikarya</taxon>
        <taxon>Basidiomycota</taxon>
        <taxon>Agaricomycotina</taxon>
        <taxon>Agaricomycetes</taxon>
        <taxon>Polyporales</taxon>
        <taxon>Meripilaceae</taxon>
        <taxon>Meripilus</taxon>
    </lineage>
</organism>
<sequence>MPTSHIHPGDPPYAPPLLRAASPSSSIGTDYGPDQTSTSDAQMTAEQFHLVCEQKLLLHMPGPDEQEALVDPLLQRPKNPQARQMLHERVMKNLRYQVKKLEEDEIFERTDLRTLQVVDDEPSSSNDIDAILQSMMGNIPQPSSPQDSIPRSISPPLPEINGHNRLFPGLTSTTEGESERQSNGPTPVRRTTRSTTKARRG</sequence>
<feature type="region of interest" description="Disordered" evidence="1">
    <location>
        <begin position="139"/>
        <end position="201"/>
    </location>
</feature>
<evidence type="ECO:0000313" key="2">
    <source>
        <dbReference type="EMBL" id="KAJ3488439.1"/>
    </source>
</evidence>
<dbReference type="Proteomes" id="UP001212997">
    <property type="component" value="Unassembled WGS sequence"/>
</dbReference>
<keyword evidence="3" id="KW-1185">Reference proteome</keyword>
<accession>A0AAD5V810</accession>
<feature type="region of interest" description="Disordered" evidence="1">
    <location>
        <begin position="1"/>
        <end position="41"/>
    </location>
</feature>
<feature type="compositionally biased region" description="Low complexity" evidence="1">
    <location>
        <begin position="139"/>
        <end position="152"/>
    </location>
</feature>
<feature type="compositionally biased region" description="Low complexity" evidence="1">
    <location>
        <begin position="16"/>
        <end position="26"/>
    </location>
</feature>
<gene>
    <name evidence="2" type="ORF">NLI96_g2871</name>
</gene>
<feature type="compositionally biased region" description="Polar residues" evidence="1">
    <location>
        <begin position="170"/>
        <end position="185"/>
    </location>
</feature>
<name>A0AAD5V810_9APHY</name>
<reference evidence="2" key="1">
    <citation type="submission" date="2022-07" db="EMBL/GenBank/DDBJ databases">
        <title>Genome Sequence of Physisporinus lineatus.</title>
        <authorList>
            <person name="Buettner E."/>
        </authorList>
    </citation>
    <scope>NUCLEOTIDE SEQUENCE</scope>
    <source>
        <strain evidence="2">VT162</strain>
    </source>
</reference>
<evidence type="ECO:0000313" key="3">
    <source>
        <dbReference type="Proteomes" id="UP001212997"/>
    </source>
</evidence>
<dbReference type="AlphaFoldDB" id="A0AAD5V810"/>
<evidence type="ECO:0000256" key="1">
    <source>
        <dbReference type="SAM" id="MobiDB-lite"/>
    </source>
</evidence>